<dbReference type="InterPro" id="IPR046235">
    <property type="entry name" value="DUF6268"/>
</dbReference>
<sequence>MKSYQKFKQHGSVSLMPSRLPCTIIAIYLLLALTPAISFGQGYVEGFSITYDHMPMKVETPGGDQKFTGNNLKIGTSVPIFLNPNKSRYLLVGGNLEAFNFSGTHPAFEVKRVYSISPTIGYSTMMSPTFNLTALLTPIINSDYKNVKSSDIKFGAILRGSWKANENLTWRAILGYRRQFYGPQYVLLVGMDWKLNNKWQIFGDVPHNLTASYAINDKTNTGFNLSVQNSTYRLNNLDRYFEYNTVNPGLFAERYIFPKWAVRATAAYTLIRNMEIYNKTDKAKGFIDFAEFGDRNEPINPEVLKGLSFKIGLSYRIVPGKK</sequence>
<proteinExistence type="predicted"/>
<evidence type="ECO:0000313" key="3">
    <source>
        <dbReference type="Proteomes" id="UP000320300"/>
    </source>
</evidence>
<dbReference type="EMBL" id="FXTN01000001">
    <property type="protein sequence ID" value="SMO33814.1"/>
    <property type="molecule type" value="Genomic_DNA"/>
</dbReference>
<dbReference type="RefSeq" id="WP_142526282.1">
    <property type="nucleotide sequence ID" value="NZ_CBCSJO010000002.1"/>
</dbReference>
<dbReference type="Pfam" id="PF19783">
    <property type="entry name" value="DUF6268"/>
    <property type="match status" value="1"/>
</dbReference>
<reference evidence="2 3" key="1">
    <citation type="submission" date="2017-05" db="EMBL/GenBank/DDBJ databases">
        <authorList>
            <person name="Varghese N."/>
            <person name="Submissions S."/>
        </authorList>
    </citation>
    <scope>NUCLEOTIDE SEQUENCE [LARGE SCALE GENOMIC DNA]</scope>
    <source>
        <strain evidence="2 3">DSM 19036</strain>
    </source>
</reference>
<name>A0A521AG73_9SPHI</name>
<dbReference type="Proteomes" id="UP000320300">
    <property type="component" value="Unassembled WGS sequence"/>
</dbReference>
<gene>
    <name evidence="2" type="ORF">SAMN06265348_101161</name>
</gene>
<feature type="domain" description="DUF6268" evidence="1">
    <location>
        <begin position="93"/>
        <end position="282"/>
    </location>
</feature>
<dbReference type="AlphaFoldDB" id="A0A521AG73"/>
<accession>A0A521AG73</accession>
<organism evidence="2 3">
    <name type="scientific">Pedobacter westerhofensis</name>
    <dbReference type="NCBI Taxonomy" id="425512"/>
    <lineage>
        <taxon>Bacteria</taxon>
        <taxon>Pseudomonadati</taxon>
        <taxon>Bacteroidota</taxon>
        <taxon>Sphingobacteriia</taxon>
        <taxon>Sphingobacteriales</taxon>
        <taxon>Sphingobacteriaceae</taxon>
        <taxon>Pedobacter</taxon>
    </lineage>
</organism>
<keyword evidence="3" id="KW-1185">Reference proteome</keyword>
<evidence type="ECO:0000259" key="1">
    <source>
        <dbReference type="Pfam" id="PF19783"/>
    </source>
</evidence>
<protein>
    <recommendedName>
        <fullName evidence="1">DUF6268 domain-containing protein</fullName>
    </recommendedName>
</protein>
<dbReference type="SUPFAM" id="SSF56935">
    <property type="entry name" value="Porins"/>
    <property type="match status" value="1"/>
</dbReference>
<dbReference type="OrthoDB" id="1488805at2"/>
<evidence type="ECO:0000313" key="2">
    <source>
        <dbReference type="EMBL" id="SMO33814.1"/>
    </source>
</evidence>